<protein>
    <submittedName>
        <fullName evidence="1">Uncharacterized protein</fullName>
    </submittedName>
</protein>
<dbReference type="SUPFAM" id="SSF51126">
    <property type="entry name" value="Pectin lyase-like"/>
    <property type="match status" value="1"/>
</dbReference>
<name>A0ABW4VGI4_9MICO</name>
<comment type="caution">
    <text evidence="1">The sequence shown here is derived from an EMBL/GenBank/DDBJ whole genome shotgun (WGS) entry which is preliminary data.</text>
</comment>
<gene>
    <name evidence="1" type="ORF">ACFSL2_23370</name>
</gene>
<organism evidence="1 2">
    <name type="scientific">Promicromonospora aerolata</name>
    <dbReference type="NCBI Taxonomy" id="195749"/>
    <lineage>
        <taxon>Bacteria</taxon>
        <taxon>Bacillati</taxon>
        <taxon>Actinomycetota</taxon>
        <taxon>Actinomycetes</taxon>
        <taxon>Micrococcales</taxon>
        <taxon>Promicromonosporaceae</taxon>
        <taxon>Promicromonospora</taxon>
    </lineage>
</organism>
<dbReference type="Gene3D" id="2.160.20.10">
    <property type="entry name" value="Single-stranded right-handed beta-helix, Pectin lyase-like"/>
    <property type="match status" value="1"/>
</dbReference>
<dbReference type="InterPro" id="IPR012334">
    <property type="entry name" value="Pectin_lyas_fold"/>
</dbReference>
<sequence>MAVAAFSLVATMTGGGVALDRLTTAVTSGACPQLYVSPSGNDQAKGTADDPWKSVAKARDHIREMGLNSESVIQRLGSAHDCVTP</sequence>
<reference evidence="2" key="1">
    <citation type="journal article" date="2019" name="Int. J. Syst. Evol. Microbiol.">
        <title>The Global Catalogue of Microorganisms (GCM) 10K type strain sequencing project: providing services to taxonomists for standard genome sequencing and annotation.</title>
        <authorList>
            <consortium name="The Broad Institute Genomics Platform"/>
            <consortium name="The Broad Institute Genome Sequencing Center for Infectious Disease"/>
            <person name="Wu L."/>
            <person name="Ma J."/>
        </authorList>
    </citation>
    <scope>NUCLEOTIDE SEQUENCE [LARGE SCALE GENOMIC DNA]</scope>
    <source>
        <strain evidence="2">CCM 7043</strain>
    </source>
</reference>
<dbReference type="InterPro" id="IPR011050">
    <property type="entry name" value="Pectin_lyase_fold/virulence"/>
</dbReference>
<keyword evidence="2" id="KW-1185">Reference proteome</keyword>
<accession>A0ABW4VGI4</accession>
<proteinExistence type="predicted"/>
<dbReference type="Proteomes" id="UP001597338">
    <property type="component" value="Unassembled WGS sequence"/>
</dbReference>
<evidence type="ECO:0000313" key="2">
    <source>
        <dbReference type="Proteomes" id="UP001597338"/>
    </source>
</evidence>
<dbReference type="EMBL" id="JBHUHF010000001">
    <property type="protein sequence ID" value="MFD2028450.1"/>
    <property type="molecule type" value="Genomic_DNA"/>
</dbReference>
<dbReference type="RefSeq" id="WP_377200136.1">
    <property type="nucleotide sequence ID" value="NZ_JBHUHF010000001.1"/>
</dbReference>
<evidence type="ECO:0000313" key="1">
    <source>
        <dbReference type="EMBL" id="MFD2028450.1"/>
    </source>
</evidence>